<dbReference type="EMBL" id="CAJOBC010093804">
    <property type="protein sequence ID" value="CAF4419937.1"/>
    <property type="molecule type" value="Genomic_DNA"/>
</dbReference>
<dbReference type="EMBL" id="CAJNOQ010028063">
    <property type="protein sequence ID" value="CAF1558536.1"/>
    <property type="molecule type" value="Genomic_DNA"/>
</dbReference>
<dbReference type="Proteomes" id="UP000682733">
    <property type="component" value="Unassembled WGS sequence"/>
</dbReference>
<sequence>MVQNARCIGIFVMFTAKKLLWVLKEDGQSWDGAYFRDIILQKRVIPFLHNPINVLDTNEVIFLHDKAPCMKANATQHLLEDEGVNFWGNSIWSGNSPDMNPAENIGAIIKDKVEELMTSEDRRDRYNYDVLNTNLENTLKDLEDDTDLFIDLLCSMRKRFDALGAARGGHTRF</sequence>
<organism evidence="2 5">
    <name type="scientific">Didymodactylos carnosus</name>
    <dbReference type="NCBI Taxonomy" id="1234261"/>
    <lineage>
        <taxon>Eukaryota</taxon>
        <taxon>Metazoa</taxon>
        <taxon>Spiralia</taxon>
        <taxon>Gnathifera</taxon>
        <taxon>Rotifera</taxon>
        <taxon>Eurotatoria</taxon>
        <taxon>Bdelloidea</taxon>
        <taxon>Philodinida</taxon>
        <taxon>Philodinidae</taxon>
        <taxon>Didymodactylos</taxon>
    </lineage>
</organism>
<keyword evidence="5" id="KW-1185">Reference proteome</keyword>
<evidence type="ECO:0000313" key="3">
    <source>
        <dbReference type="EMBL" id="CAF4002668.1"/>
    </source>
</evidence>
<evidence type="ECO:0000313" key="4">
    <source>
        <dbReference type="EMBL" id="CAF4419937.1"/>
    </source>
</evidence>
<dbReference type="AlphaFoldDB" id="A0A815XKG2"/>
<dbReference type="OrthoDB" id="4843387at2759"/>
<dbReference type="Gene3D" id="3.30.420.10">
    <property type="entry name" value="Ribonuclease H-like superfamily/Ribonuclease H"/>
    <property type="match status" value="1"/>
</dbReference>
<accession>A0A815XKG2</accession>
<dbReference type="EMBL" id="CAJNOK010013804">
    <property type="protein sequence ID" value="CAF1192406.1"/>
    <property type="molecule type" value="Genomic_DNA"/>
</dbReference>
<dbReference type="EMBL" id="CAJOBA010035331">
    <property type="protein sequence ID" value="CAF4002668.1"/>
    <property type="molecule type" value="Genomic_DNA"/>
</dbReference>
<dbReference type="Proteomes" id="UP000677228">
    <property type="component" value="Unassembled WGS sequence"/>
</dbReference>
<evidence type="ECO:0008006" key="6">
    <source>
        <dbReference type="Google" id="ProtNLM"/>
    </source>
</evidence>
<proteinExistence type="predicted"/>
<dbReference type="Proteomes" id="UP000681722">
    <property type="component" value="Unassembled WGS sequence"/>
</dbReference>
<evidence type="ECO:0000313" key="1">
    <source>
        <dbReference type="EMBL" id="CAF1192406.1"/>
    </source>
</evidence>
<gene>
    <name evidence="2" type="ORF">GPM918_LOCUS39622</name>
    <name evidence="1" type="ORF">OVA965_LOCUS23572</name>
    <name evidence="4" type="ORF">SRO942_LOCUS40515</name>
    <name evidence="3" type="ORF">TMI583_LOCUS24289</name>
</gene>
<comment type="caution">
    <text evidence="2">The sequence shown here is derived from an EMBL/GenBank/DDBJ whole genome shotgun (WGS) entry which is preliminary data.</text>
</comment>
<dbReference type="Proteomes" id="UP000663829">
    <property type="component" value="Unassembled WGS sequence"/>
</dbReference>
<evidence type="ECO:0000313" key="2">
    <source>
        <dbReference type="EMBL" id="CAF1558536.1"/>
    </source>
</evidence>
<dbReference type="GO" id="GO:0003676">
    <property type="term" value="F:nucleic acid binding"/>
    <property type="evidence" value="ECO:0007669"/>
    <property type="project" value="InterPro"/>
</dbReference>
<name>A0A815XKG2_9BILA</name>
<dbReference type="InterPro" id="IPR036397">
    <property type="entry name" value="RNaseH_sf"/>
</dbReference>
<evidence type="ECO:0000313" key="5">
    <source>
        <dbReference type="Proteomes" id="UP000663829"/>
    </source>
</evidence>
<reference evidence="2" key="1">
    <citation type="submission" date="2021-02" db="EMBL/GenBank/DDBJ databases">
        <authorList>
            <person name="Nowell W R."/>
        </authorList>
    </citation>
    <scope>NUCLEOTIDE SEQUENCE</scope>
</reference>
<protein>
    <recommendedName>
        <fullName evidence="6">Transposase</fullName>
    </recommendedName>
</protein>